<dbReference type="SUPFAM" id="SSF82199">
    <property type="entry name" value="SET domain"/>
    <property type="match status" value="2"/>
</dbReference>
<feature type="transmembrane region" description="Helical" evidence="2">
    <location>
        <begin position="1016"/>
        <end position="1035"/>
    </location>
</feature>
<feature type="transmembrane region" description="Helical" evidence="2">
    <location>
        <begin position="1041"/>
        <end position="1063"/>
    </location>
</feature>
<feature type="region of interest" description="Disordered" evidence="1">
    <location>
        <begin position="1864"/>
        <end position="1896"/>
    </location>
</feature>
<feature type="compositionally biased region" description="Low complexity" evidence="1">
    <location>
        <begin position="973"/>
        <end position="999"/>
    </location>
</feature>
<dbReference type="EMBL" id="CAJNJA010024620">
    <property type="protein sequence ID" value="CAE7529620.1"/>
    <property type="molecule type" value="Genomic_DNA"/>
</dbReference>
<feature type="transmembrane region" description="Helical" evidence="2">
    <location>
        <begin position="542"/>
        <end position="563"/>
    </location>
</feature>
<feature type="transmembrane region" description="Helical" evidence="2">
    <location>
        <begin position="1202"/>
        <end position="1223"/>
    </location>
</feature>
<feature type="transmembrane region" description="Helical" evidence="2">
    <location>
        <begin position="1145"/>
        <end position="1164"/>
    </location>
</feature>
<feature type="transmembrane region" description="Helical" evidence="2">
    <location>
        <begin position="503"/>
        <end position="530"/>
    </location>
</feature>
<dbReference type="OrthoDB" id="167576at2759"/>
<dbReference type="Gene3D" id="2.170.270.10">
    <property type="entry name" value="SET domain"/>
    <property type="match status" value="2"/>
</dbReference>
<feature type="compositionally biased region" description="Low complexity" evidence="1">
    <location>
        <begin position="427"/>
        <end position="447"/>
    </location>
</feature>
<name>A0A812TJK2_9DINO</name>
<comment type="caution">
    <text evidence="4">The sequence shown here is derived from an EMBL/GenBank/DDBJ whole genome shotgun (WGS) entry which is preliminary data.</text>
</comment>
<dbReference type="Pfam" id="PF00856">
    <property type="entry name" value="SET"/>
    <property type="match status" value="1"/>
</dbReference>
<keyword evidence="2" id="KW-0812">Transmembrane</keyword>
<feature type="transmembrane region" description="Helical" evidence="2">
    <location>
        <begin position="744"/>
        <end position="763"/>
    </location>
</feature>
<feature type="transmembrane region" description="Helical" evidence="2">
    <location>
        <begin position="570"/>
        <end position="593"/>
    </location>
</feature>
<feature type="domain" description="SET" evidence="3">
    <location>
        <begin position="1515"/>
        <end position="1619"/>
    </location>
</feature>
<feature type="transmembrane region" description="Helical" evidence="2">
    <location>
        <begin position="1229"/>
        <end position="1246"/>
    </location>
</feature>
<dbReference type="InterPro" id="IPR001214">
    <property type="entry name" value="SET_dom"/>
</dbReference>
<dbReference type="PROSITE" id="PS50280">
    <property type="entry name" value="SET"/>
    <property type="match status" value="1"/>
</dbReference>
<evidence type="ECO:0000256" key="1">
    <source>
        <dbReference type="SAM" id="MobiDB-lite"/>
    </source>
</evidence>
<feature type="transmembrane region" description="Helical" evidence="2">
    <location>
        <begin position="1314"/>
        <end position="1335"/>
    </location>
</feature>
<keyword evidence="2" id="KW-0472">Membrane</keyword>
<evidence type="ECO:0000259" key="3">
    <source>
        <dbReference type="PROSITE" id="PS50280"/>
    </source>
</evidence>
<feature type="transmembrane region" description="Helical" evidence="2">
    <location>
        <begin position="460"/>
        <end position="482"/>
    </location>
</feature>
<feature type="region of interest" description="Disordered" evidence="1">
    <location>
        <begin position="418"/>
        <end position="447"/>
    </location>
</feature>
<feature type="region of interest" description="Disordered" evidence="1">
    <location>
        <begin position="1997"/>
        <end position="2029"/>
    </location>
</feature>
<feature type="transmembrane region" description="Helical" evidence="2">
    <location>
        <begin position="688"/>
        <end position="712"/>
    </location>
</feature>
<feature type="transmembrane region" description="Helical" evidence="2">
    <location>
        <begin position="1100"/>
        <end position="1124"/>
    </location>
</feature>
<feature type="transmembrane region" description="Helical" evidence="2">
    <location>
        <begin position="1290"/>
        <end position="1308"/>
    </location>
</feature>
<feature type="region of interest" description="Disordered" evidence="1">
    <location>
        <begin position="952"/>
        <end position="1002"/>
    </location>
</feature>
<reference evidence="4" key="1">
    <citation type="submission" date="2021-02" db="EMBL/GenBank/DDBJ databases">
        <authorList>
            <person name="Dougan E. K."/>
            <person name="Rhodes N."/>
            <person name="Thang M."/>
            <person name="Chan C."/>
        </authorList>
    </citation>
    <scope>NUCLEOTIDE SEQUENCE</scope>
</reference>
<feature type="transmembrane region" description="Helical" evidence="2">
    <location>
        <begin position="893"/>
        <end position="911"/>
    </location>
</feature>
<feature type="transmembrane region" description="Helical" evidence="2">
    <location>
        <begin position="854"/>
        <end position="873"/>
    </location>
</feature>
<feature type="transmembrane region" description="Helical" evidence="2">
    <location>
        <begin position="655"/>
        <end position="676"/>
    </location>
</feature>
<proteinExistence type="predicted"/>
<dbReference type="InterPro" id="IPR046341">
    <property type="entry name" value="SET_dom_sf"/>
</dbReference>
<evidence type="ECO:0000313" key="5">
    <source>
        <dbReference type="Proteomes" id="UP000601435"/>
    </source>
</evidence>
<feature type="transmembrane region" description="Helical" evidence="2">
    <location>
        <begin position="1170"/>
        <end position="1190"/>
    </location>
</feature>
<keyword evidence="2" id="KW-1133">Transmembrane helix</keyword>
<sequence>MATRSLSMPELIGDTIRETRTAVISDAWGGDEEGDPKQLWLLAPARGAVQGEYVLQKGRDNFNQPLWRQQKGSGWLFSSASAPDGFWRFANSDVELADRLGPIQSGQPHDGAAPQKVASWQYYDGSGWHDDASILVLDSQEKFLAAAKKQSSSASEEHPPSLWLLAPRYPNLQGEYRKQETRRERGQPVWRKVGGEGWIFSTSKRRWFITDDEAGIIQSGGVMASVAPHNDAPPNKIEHWQFFNDGSWQPDATILLTDKQAEAERLLAEQQREALLRSETAPERVWIICPPKPLIQGEYARQPGRIERGHAVWRQAGGSGILYSNGLGGLWCVATKEADVQKNLGVLQCSTPHKGRPPHEMEAWQYADGSTWRLHKEMRITDQREEGLAALAEQVTFMKSHSVVLRLQGAVAVQSMQKGPQGIGSADTNDTNDTVDTNDTNETNTTGTTTESAEIAMNEILGLSFAGAGLLLCVAVHALLAPASYRLDLLMAAHLSKRTSDVVFSRLATVIQWAMIVFLFFPVACISLAAQQVSGDSPRLASLGSLVAVTIYAGSIGLARAAVDSFHFSWVSFLLSLLALFLLGCYFCQFVWWMDPFSFTSVSVAMLCVSAVPGTALAFLCGSWQGSGTLLAVLSGDQAEAGPASALPRTKPKRIALIASLIILELGVLAAYGLAVRVLTTSEDVRNVGFVLVAAVVILDSIVWLVWALGLVTGAAQTALLMVAARAAACVWGDDYWLLGHSGVFLAMVVLLAHMVVDSIIPAPDSPKVRRQRAAADMLETLHASMAGGSGSGDHAMPVTLAAPVIARWKQWLPPSVLLGIMCIFAGEVALVTLRFEEPEISWCNTCEARPQQYYAGVALGAGLVYAVSLYGLRRSQLQAFGKKGPLLETAPLGLVVPYLCWVGVAAYTSWVADSWAVLVHVSLLPLILGLFFSAHHRWVVDDFHLTPRPPGTAKIAPEPSSGDAAGTAGEPTSDGGTAAADPADPASSGLAGGSSSSLAEDKPSCLGRVPWTVRIWLMALLLDIAYGVILHLVSEIRFRWVGWSISGGVLVLALTFMSNQMWFGTFQLYPEQPIFWGFIALILLAWAGGVWYFENDMKVDNFAMVLLCVVVLYPAVYVAVLAVQVLRDAKWSPKDASTFRFVRNALIFSTVVYLAFLGALALLNWAAALGGFCLLLMAVIIGLAFWKWLRNNRYISYRVKLASAVAVAFCVLGSAVGITFYFQSIFGGFTTVCVGLTLLLAGAAASEVSDAQSRTALEQLRVESSNFVFPMFRFRGGELARAHFDISSTMQALGVISLWGLVAAVVLDEFPALGMVVGVLALMAILILWAHLVASGGQRRALVLEQLPQAQLLAAAKEALDGGAGSMPLQGLQAQVYVKADRFGGAGSYAAVPIRKGELVERGIVRRLPVDGNHCPYVFTWSEDKTVWASGSGCSVFYNASLDGSESTEMKRFFEEDRFEIYALRDLQPHEELTHLYKSMEWRACFQDLRQPANSSEATVGALGASEENLVDCSKVEVRPDDHGGAGVFAVVPIKRGELVERGIVRHLPVDGNVSPYVFTWSEDKTVWASGSGCSVFYNASLSGSENTEVVRHFDRDRFEIISLRDIEQGEELTHLYKSIEWRSCFRDLKAQRDRQGSPDLSDLSSAPEERRSNLPRGCWLVLQNAQRFCNDFLQAPVAFYPWLDRLSCLGGAKVADTASSESDKDTQQKLIQAVQEFSNGCKAGMDEFHAQVNIACAGRFHTFPPVALFQILNATVGLCRKGQGCVADNSPEQPRDAHQQLLKSARKWLAAVCNRQRFDARLQLCLLSAQHQQMWAKESEFRAFLESRGSAAKGLTMDDFKLLPEEDRKALEERWKEWKEAEAAKQRLEDERRKEEEEAAKRREEEQRRRRADAREAVEKLVKDQCGDIEKLQAAVNAALGAGVPFDSAVAEATQRVQELRSTVELLQKALAIDASSEAAVKELQNAVEHAEAASLQSDLIQKARDKITQIRGTLSAEEEAERKRKEAERLKKLQEEARERRRKAEE</sequence>
<accession>A0A812TJK2</accession>
<feature type="compositionally biased region" description="Basic and acidic residues" evidence="1">
    <location>
        <begin position="2003"/>
        <end position="2029"/>
    </location>
</feature>
<evidence type="ECO:0000256" key="2">
    <source>
        <dbReference type="SAM" id="Phobius"/>
    </source>
</evidence>
<feature type="transmembrane region" description="Helical" evidence="2">
    <location>
        <begin position="917"/>
        <end position="935"/>
    </location>
</feature>
<keyword evidence="5" id="KW-1185">Reference proteome</keyword>
<gene>
    <name evidence="4" type="primary">CAPN3</name>
    <name evidence="4" type="ORF">SNEC2469_LOCUS15202</name>
</gene>
<feature type="non-terminal residue" evidence="4">
    <location>
        <position position="1"/>
    </location>
</feature>
<feature type="transmembrane region" description="Helical" evidence="2">
    <location>
        <begin position="599"/>
        <end position="621"/>
    </location>
</feature>
<dbReference type="Proteomes" id="UP000601435">
    <property type="component" value="Unassembled WGS sequence"/>
</dbReference>
<feature type="transmembrane region" description="Helical" evidence="2">
    <location>
        <begin position="817"/>
        <end position="834"/>
    </location>
</feature>
<organism evidence="4 5">
    <name type="scientific">Symbiodinium necroappetens</name>
    <dbReference type="NCBI Taxonomy" id="1628268"/>
    <lineage>
        <taxon>Eukaryota</taxon>
        <taxon>Sar</taxon>
        <taxon>Alveolata</taxon>
        <taxon>Dinophyceae</taxon>
        <taxon>Suessiales</taxon>
        <taxon>Symbiodiniaceae</taxon>
        <taxon>Symbiodinium</taxon>
    </lineage>
</organism>
<feature type="transmembrane region" description="Helical" evidence="2">
    <location>
        <begin position="1075"/>
        <end position="1094"/>
    </location>
</feature>
<evidence type="ECO:0000313" key="4">
    <source>
        <dbReference type="EMBL" id="CAE7529620.1"/>
    </source>
</evidence>
<protein>
    <submittedName>
        <fullName evidence="4">CAPN3 protein</fullName>
    </submittedName>
</protein>